<dbReference type="OMA" id="YHKLLSQ"/>
<protein>
    <submittedName>
        <fullName evidence="6">Arm repeat-containing protein</fullName>
    </submittedName>
</protein>
<dbReference type="InterPro" id="IPR013598">
    <property type="entry name" value="Exportin-1/Importin-b-like"/>
</dbReference>
<dbReference type="PANTHER" id="PTHR12363:SF33">
    <property type="entry name" value="IMPORTIN-13"/>
    <property type="match status" value="1"/>
</dbReference>
<organism evidence="6 7">
    <name type="scientific">Stylonychia lemnae</name>
    <name type="common">Ciliate</name>
    <dbReference type="NCBI Taxonomy" id="5949"/>
    <lineage>
        <taxon>Eukaryota</taxon>
        <taxon>Sar</taxon>
        <taxon>Alveolata</taxon>
        <taxon>Ciliophora</taxon>
        <taxon>Intramacronucleata</taxon>
        <taxon>Spirotrichea</taxon>
        <taxon>Stichotrichia</taxon>
        <taxon>Sporadotrichida</taxon>
        <taxon>Oxytrichidae</taxon>
        <taxon>Stylonychinae</taxon>
        <taxon>Stylonychia</taxon>
    </lineage>
</organism>
<dbReference type="Gene3D" id="1.25.10.10">
    <property type="entry name" value="Leucine-rich Repeat Variant"/>
    <property type="match status" value="1"/>
</dbReference>
<dbReference type="AlphaFoldDB" id="A0A077ZWS0"/>
<reference evidence="6 7" key="1">
    <citation type="submission" date="2014-06" db="EMBL/GenBank/DDBJ databases">
        <authorList>
            <person name="Swart Estienne"/>
        </authorList>
    </citation>
    <scope>NUCLEOTIDE SEQUENCE [LARGE SCALE GENOMIC DNA]</scope>
    <source>
        <strain evidence="6 7">130c</strain>
    </source>
</reference>
<feature type="domain" description="Exportin-1/Importin-beta-like" evidence="5">
    <location>
        <begin position="121"/>
        <end position="283"/>
    </location>
</feature>
<evidence type="ECO:0000256" key="3">
    <source>
        <dbReference type="ARBA" id="ARBA00022448"/>
    </source>
</evidence>
<keyword evidence="4" id="KW-0539">Nucleus</keyword>
<keyword evidence="7" id="KW-1185">Reference proteome</keyword>
<dbReference type="Proteomes" id="UP000039865">
    <property type="component" value="Unassembled WGS sequence"/>
</dbReference>
<evidence type="ECO:0000313" key="6">
    <source>
        <dbReference type="EMBL" id="CDW74356.1"/>
    </source>
</evidence>
<comment type="similarity">
    <text evidence="2">Belongs to the importin beta family.</text>
</comment>
<comment type="subcellular location">
    <subcellularLocation>
        <location evidence="1">Nucleus</location>
    </subcellularLocation>
</comment>
<accession>A0A077ZWS0</accession>
<dbReference type="SUPFAM" id="SSF48371">
    <property type="entry name" value="ARM repeat"/>
    <property type="match status" value="1"/>
</dbReference>
<sequence>MESQNIASLNLDPSTYTLQTYLGLVKVLDISTSSQFDPETYKQADILLTQFSKTHQAWGIAIQVLTIDGLLDKEYFHAANVLKNKMMYDFANLRNQDYNISFQIRDNLLIILKKMTAQEKPPFLINCICTAIAILIMHINENWPDMIEQLIQDLSNTVEQATCLLMILKYMASDCDNDSIVIEDSLRSNYFKYLDEISGRVFEQIFNLWAQKINQQVINLESTDDYKLQKLKSKLVDAFYNWIKLKLPDEVITNLTTQFPDLIQFVFSELENKDENLENATNCVIELITLSRKDPAKFESIREAVIQKVGSLMSRVDQAIDERDENLGEQLTEIFVELGQTHINQIIETAAFTIPEILLKLMNIPEIRSRRQVSFWKQLFKGISKIENPEQKTAKLMQIEPILLKLLQQIVEQMKADDDMFEDFNYVSEFDEQFDDFNLQLIIHDFILIQGHVLLAQKQELKVSEWASIECIIACISDLAQTLTIDQVGTLNDIIQLIYQLPTDYVALRRAGANLFSALSKIMKEHGLNAQEDVKKFVDYVIQGFNNKYSTPSCSKAFQKLCVDNAKALAVFAPEIIQKSNFCSLTNLAIPYPAPDWSTKQQYLLIVDGVSALVEEIQDQSICEQCMQKVIQSFAIPLIEKIDNLKQQFKREGSPVKAQDINEGTIKYISDFMILIGDFLKGCKKLSERQVNPFEGLFSDLWTKFLEDNFNTFTHIDEIVEQNKNPIPGFIYAIEFSLVEYHQFRDYEQIFLESFNMITQRTSQLLINLTQFEQYPDIAFDYFGMCLRYLKLNKQIIFRSTHLDSLISIWISGIGIEHKDAIETHTEFIIVLLQTLHKDLTQVADLNNQQEILNAGIDPNEIIIWNYFLQNGISVVDKYINVILSAPSKQIINKFVDVVVEFCLRFPVEYKELWFTSAFTKIPGDVLTQEEKQRHIKKIMTLNPNYDTLIDNFDTIAKRARNTINRSN</sequence>
<dbReference type="InterPro" id="IPR051345">
    <property type="entry name" value="Importin_beta-like_NTR"/>
</dbReference>
<evidence type="ECO:0000259" key="5">
    <source>
        <dbReference type="Pfam" id="PF08389"/>
    </source>
</evidence>
<gene>
    <name evidence="6" type="primary">Contig10125.g10817</name>
    <name evidence="6" type="ORF">STYLEM_3335</name>
</gene>
<dbReference type="EMBL" id="CCKQ01003228">
    <property type="protein sequence ID" value="CDW74356.1"/>
    <property type="molecule type" value="Genomic_DNA"/>
</dbReference>
<dbReference type="OrthoDB" id="435593at2759"/>
<evidence type="ECO:0000256" key="4">
    <source>
        <dbReference type="ARBA" id="ARBA00023242"/>
    </source>
</evidence>
<evidence type="ECO:0000256" key="1">
    <source>
        <dbReference type="ARBA" id="ARBA00004123"/>
    </source>
</evidence>
<name>A0A077ZWS0_STYLE</name>
<dbReference type="GO" id="GO:0006606">
    <property type="term" value="P:protein import into nucleus"/>
    <property type="evidence" value="ECO:0007669"/>
    <property type="project" value="TreeGrafter"/>
</dbReference>
<evidence type="ECO:0000256" key="2">
    <source>
        <dbReference type="ARBA" id="ARBA00007991"/>
    </source>
</evidence>
<evidence type="ECO:0000313" key="7">
    <source>
        <dbReference type="Proteomes" id="UP000039865"/>
    </source>
</evidence>
<dbReference type="GO" id="GO:0005737">
    <property type="term" value="C:cytoplasm"/>
    <property type="evidence" value="ECO:0007669"/>
    <property type="project" value="TreeGrafter"/>
</dbReference>
<dbReference type="InParanoid" id="A0A077ZWS0"/>
<dbReference type="GO" id="GO:0005634">
    <property type="term" value="C:nucleus"/>
    <property type="evidence" value="ECO:0007669"/>
    <property type="project" value="UniProtKB-SubCell"/>
</dbReference>
<dbReference type="PANTHER" id="PTHR12363">
    <property type="entry name" value="TRANSPORTIN 3 AND IMPORTIN 13"/>
    <property type="match status" value="1"/>
</dbReference>
<dbReference type="InterPro" id="IPR016024">
    <property type="entry name" value="ARM-type_fold"/>
</dbReference>
<keyword evidence="3" id="KW-0813">Transport</keyword>
<proteinExistence type="inferred from homology"/>
<dbReference type="Pfam" id="PF08389">
    <property type="entry name" value="Xpo1"/>
    <property type="match status" value="1"/>
</dbReference>
<dbReference type="InterPro" id="IPR011989">
    <property type="entry name" value="ARM-like"/>
</dbReference>